<protein>
    <submittedName>
        <fullName evidence="4">PhzF family phenazine biosynthesis protein</fullName>
    </submittedName>
</protein>
<comment type="caution">
    <text evidence="4">The sequence shown here is derived from an EMBL/GenBank/DDBJ whole genome shotgun (WGS) entry which is preliminary data.</text>
</comment>
<dbReference type="EMBL" id="VBOZ01000009">
    <property type="protein sequence ID" value="TMQ66247.1"/>
    <property type="molecule type" value="Genomic_DNA"/>
</dbReference>
<gene>
    <name evidence="4" type="ORF">E6K79_02525</name>
</gene>
<feature type="active site" evidence="3">
    <location>
        <position position="44"/>
    </location>
</feature>
<accession>A0A538TRI6</accession>
<evidence type="ECO:0000313" key="4">
    <source>
        <dbReference type="EMBL" id="TMQ66247.1"/>
    </source>
</evidence>
<evidence type="ECO:0000256" key="1">
    <source>
        <dbReference type="ARBA" id="ARBA00008270"/>
    </source>
</evidence>
<dbReference type="PANTHER" id="PTHR13774:SF39">
    <property type="entry name" value="BIOSYNTHESIS PROTEIN, PUTATIVE-RELATED"/>
    <property type="match status" value="1"/>
</dbReference>
<name>A0A538TRI6_UNCEI</name>
<reference evidence="4 5" key="1">
    <citation type="journal article" date="2019" name="Nat. Microbiol.">
        <title>Mediterranean grassland soil C-N compound turnover is dependent on rainfall and depth, and is mediated by genomically divergent microorganisms.</title>
        <authorList>
            <person name="Diamond S."/>
            <person name="Andeer P.F."/>
            <person name="Li Z."/>
            <person name="Crits-Christoph A."/>
            <person name="Burstein D."/>
            <person name="Anantharaman K."/>
            <person name="Lane K.R."/>
            <person name="Thomas B.C."/>
            <person name="Pan C."/>
            <person name="Northen T.R."/>
            <person name="Banfield J.F."/>
        </authorList>
    </citation>
    <scope>NUCLEOTIDE SEQUENCE [LARGE SCALE GENOMIC DNA]</scope>
    <source>
        <strain evidence="4">WS_9</strain>
    </source>
</reference>
<dbReference type="PANTHER" id="PTHR13774">
    <property type="entry name" value="PHENAZINE BIOSYNTHESIS PROTEIN"/>
    <property type="match status" value="1"/>
</dbReference>
<dbReference type="Gene3D" id="3.10.310.10">
    <property type="entry name" value="Diaminopimelate Epimerase, Chain A, domain 1"/>
    <property type="match status" value="2"/>
</dbReference>
<dbReference type="PIRSF" id="PIRSF016184">
    <property type="entry name" value="PhzC_PhzF"/>
    <property type="match status" value="1"/>
</dbReference>
<dbReference type="NCBIfam" id="TIGR00654">
    <property type="entry name" value="PhzF_family"/>
    <property type="match status" value="1"/>
</dbReference>
<dbReference type="AlphaFoldDB" id="A0A538TRI6"/>
<proteinExistence type="inferred from homology"/>
<comment type="similarity">
    <text evidence="1">Belongs to the PhzF family.</text>
</comment>
<dbReference type="Proteomes" id="UP000317691">
    <property type="component" value="Unassembled WGS sequence"/>
</dbReference>
<dbReference type="GO" id="GO:0005737">
    <property type="term" value="C:cytoplasm"/>
    <property type="evidence" value="ECO:0007669"/>
    <property type="project" value="TreeGrafter"/>
</dbReference>
<evidence type="ECO:0000256" key="3">
    <source>
        <dbReference type="PIRSR" id="PIRSR016184-1"/>
    </source>
</evidence>
<dbReference type="InterPro" id="IPR003719">
    <property type="entry name" value="Phenazine_PhzF-like"/>
</dbReference>
<dbReference type="SUPFAM" id="SSF54506">
    <property type="entry name" value="Diaminopimelate epimerase-like"/>
    <property type="match status" value="1"/>
</dbReference>
<dbReference type="Pfam" id="PF02567">
    <property type="entry name" value="PhzC-PhzF"/>
    <property type="match status" value="1"/>
</dbReference>
<sequence length="296" mass="31290">MRAIIVDAFTSAPGAGNRAGIIPDAAPLLEKAMQRAATAIAAAETAFVLPPPEGAAVRLRYFTPAAEIAFCGHATVATFHWLAETGALTVPGRHTLDCPAGKLEIEIERDSGGGCRVWMATPRHPFEPGPIAGATLMGLLGGTLGMRDQGLPIERAGRHLYVPIKRRSDLWSLTPQWDALATEGDRHEVRGFYAFTRDVIEPGSLAHGRYFAPSFGVREDPVTGSASGPLAEYLARHGILVLPPGGGTVRGRVEQGDAMGKPGRPELEVTGTPERITGVRVGGVAVTVLEGQLRLD</sequence>
<evidence type="ECO:0000256" key="2">
    <source>
        <dbReference type="ARBA" id="ARBA00023235"/>
    </source>
</evidence>
<evidence type="ECO:0000313" key="5">
    <source>
        <dbReference type="Proteomes" id="UP000317691"/>
    </source>
</evidence>
<keyword evidence="2" id="KW-0413">Isomerase</keyword>
<organism evidence="4 5">
    <name type="scientific">Eiseniibacteriota bacterium</name>
    <dbReference type="NCBI Taxonomy" id="2212470"/>
    <lineage>
        <taxon>Bacteria</taxon>
        <taxon>Candidatus Eiseniibacteriota</taxon>
    </lineage>
</organism>
<dbReference type="GO" id="GO:0016853">
    <property type="term" value="F:isomerase activity"/>
    <property type="evidence" value="ECO:0007669"/>
    <property type="project" value="UniProtKB-KW"/>
</dbReference>